<protein>
    <submittedName>
        <fullName evidence="2">Divalent-cation tolerance protein CutA</fullName>
    </submittedName>
</protein>
<dbReference type="Proteomes" id="UP000247807">
    <property type="component" value="Unassembled WGS sequence"/>
</dbReference>
<evidence type="ECO:0000313" key="3">
    <source>
        <dbReference type="Proteomes" id="UP000247807"/>
    </source>
</evidence>
<dbReference type="EMBL" id="QJUE01000002">
    <property type="protein sequence ID" value="PYE02689.1"/>
    <property type="molecule type" value="Genomic_DNA"/>
</dbReference>
<gene>
    <name evidence="2" type="ORF">DNJ73_02755</name>
</gene>
<dbReference type="PANTHER" id="PTHR23419">
    <property type="entry name" value="DIVALENT CATION TOLERANCE CUTA-RELATED"/>
    <property type="match status" value="1"/>
</dbReference>
<comment type="caution">
    <text evidence="2">The sequence shown here is derived from an EMBL/GenBank/DDBJ whole genome shotgun (WGS) entry which is preliminary data.</text>
</comment>
<dbReference type="Pfam" id="PF03091">
    <property type="entry name" value="CutA1"/>
    <property type="match status" value="1"/>
</dbReference>
<dbReference type="GO" id="GO:0005507">
    <property type="term" value="F:copper ion binding"/>
    <property type="evidence" value="ECO:0007669"/>
    <property type="project" value="TreeGrafter"/>
</dbReference>
<evidence type="ECO:0000256" key="1">
    <source>
        <dbReference type="ARBA" id="ARBA00010169"/>
    </source>
</evidence>
<dbReference type="OrthoDB" id="37622at2"/>
<dbReference type="SUPFAM" id="SSF54913">
    <property type="entry name" value="GlnB-like"/>
    <property type="match status" value="1"/>
</dbReference>
<proteinExistence type="inferred from homology"/>
<dbReference type="RefSeq" id="WP_158466184.1">
    <property type="nucleotide sequence ID" value="NZ_QJUE01000002.1"/>
</dbReference>
<organism evidence="2 3">
    <name type="scientific">Prochlorococcus marinus XMU1408</name>
    <dbReference type="NCBI Taxonomy" id="2213228"/>
    <lineage>
        <taxon>Bacteria</taxon>
        <taxon>Bacillati</taxon>
        <taxon>Cyanobacteriota</taxon>
        <taxon>Cyanophyceae</taxon>
        <taxon>Synechococcales</taxon>
        <taxon>Prochlorococcaceae</taxon>
        <taxon>Prochlorococcus</taxon>
    </lineage>
</organism>
<dbReference type="AlphaFoldDB" id="A0A318R9I7"/>
<accession>A0A318R9I7</accession>
<dbReference type="PANTHER" id="PTHR23419:SF8">
    <property type="entry name" value="FI09726P"/>
    <property type="match status" value="1"/>
</dbReference>
<dbReference type="Gene3D" id="3.30.70.120">
    <property type="match status" value="1"/>
</dbReference>
<dbReference type="InterPro" id="IPR011322">
    <property type="entry name" value="N-reg_PII-like_a/b"/>
</dbReference>
<dbReference type="InterPro" id="IPR004323">
    <property type="entry name" value="Ion_tolerance_CutA"/>
</dbReference>
<name>A0A318R9I7_PROMR</name>
<evidence type="ECO:0000313" key="2">
    <source>
        <dbReference type="EMBL" id="PYE02689.1"/>
    </source>
</evidence>
<dbReference type="InterPro" id="IPR015867">
    <property type="entry name" value="N-reg_PII/ATP_PRibTrfase_C"/>
</dbReference>
<dbReference type="GO" id="GO:0010038">
    <property type="term" value="P:response to metal ion"/>
    <property type="evidence" value="ECO:0007669"/>
    <property type="project" value="InterPro"/>
</dbReference>
<sequence>MVYSDFSQGIYLIITTEADKKKAYKMANVLLEKKLIPCVTFKQVESHFWWAGKINQSKEVQLIIKCKEENLNKVCNKISQCHSYEVPEIIYFPVSANKDFQQWVNSF</sequence>
<reference evidence="2 3" key="1">
    <citation type="journal article" date="2018" name="Appl. Environ. Microbiol.">
        <title>Genome rearrangement shapes Prochlorococcus ecological adaptation.</title>
        <authorList>
            <person name="Yan W."/>
            <person name="Wei S."/>
            <person name="Wang Q."/>
            <person name="Xiao X."/>
            <person name="Zeng Q."/>
            <person name="Jiao N."/>
            <person name="Zhang R."/>
        </authorList>
    </citation>
    <scope>NUCLEOTIDE SEQUENCE [LARGE SCALE GENOMIC DNA]</scope>
    <source>
        <strain evidence="2 3">XMU1408</strain>
    </source>
</reference>
<comment type="similarity">
    <text evidence="1">Belongs to the CutA family.</text>
</comment>